<name>A0A7E4VCE0_PANRE</name>
<dbReference type="AlphaFoldDB" id="A0A7E4VCE0"/>
<keyword evidence="3" id="KW-0687">Ribonucleoprotein</keyword>
<dbReference type="FunFam" id="2.40.10.190:FF:000001">
    <property type="entry name" value="60S ribosomal protein L35a"/>
    <property type="match status" value="1"/>
</dbReference>
<evidence type="ECO:0000256" key="5">
    <source>
        <dbReference type="ARBA" id="ARBA00035530"/>
    </source>
</evidence>
<evidence type="ECO:0000256" key="4">
    <source>
        <dbReference type="ARBA" id="ARBA00035228"/>
    </source>
</evidence>
<reference evidence="7" key="2">
    <citation type="submission" date="2020-10" db="UniProtKB">
        <authorList>
            <consortium name="WormBaseParasite"/>
        </authorList>
    </citation>
    <scope>IDENTIFICATION</scope>
</reference>
<dbReference type="InterPro" id="IPR001780">
    <property type="entry name" value="Ribosomal_eL33"/>
</dbReference>
<dbReference type="Gene3D" id="2.40.10.190">
    <property type="entry name" value="translation elongation factor selb, chain A, domain 4"/>
    <property type="match status" value="1"/>
</dbReference>
<reference evidence="6" key="1">
    <citation type="journal article" date="2013" name="Genetics">
        <title>The draft genome and transcriptome of Panagrellus redivivus are shaped by the harsh demands of a free-living lifestyle.</title>
        <authorList>
            <person name="Srinivasan J."/>
            <person name="Dillman A.R."/>
            <person name="Macchietto M.G."/>
            <person name="Heikkinen L."/>
            <person name="Lakso M."/>
            <person name="Fracchia K.M."/>
            <person name="Antoshechkin I."/>
            <person name="Mortazavi A."/>
            <person name="Wong G."/>
            <person name="Sternberg P.W."/>
        </authorList>
    </citation>
    <scope>NUCLEOTIDE SEQUENCE [LARGE SCALE GENOMIC DNA]</scope>
    <source>
        <strain evidence="6">MT8872</strain>
    </source>
</reference>
<keyword evidence="6" id="KW-1185">Reference proteome</keyword>
<keyword evidence="2" id="KW-0689">Ribosomal protein</keyword>
<dbReference type="GO" id="GO:0006412">
    <property type="term" value="P:translation"/>
    <property type="evidence" value="ECO:0007669"/>
    <property type="project" value="InterPro"/>
</dbReference>
<dbReference type="Pfam" id="PF01247">
    <property type="entry name" value="Ribosomal_L35Ae"/>
    <property type="match status" value="1"/>
</dbReference>
<organism evidence="6 7">
    <name type="scientific">Panagrellus redivivus</name>
    <name type="common">Microworm</name>
    <dbReference type="NCBI Taxonomy" id="6233"/>
    <lineage>
        <taxon>Eukaryota</taxon>
        <taxon>Metazoa</taxon>
        <taxon>Ecdysozoa</taxon>
        <taxon>Nematoda</taxon>
        <taxon>Chromadorea</taxon>
        <taxon>Rhabditida</taxon>
        <taxon>Tylenchina</taxon>
        <taxon>Panagrolaimomorpha</taxon>
        <taxon>Panagrolaimoidea</taxon>
        <taxon>Panagrolaimidae</taxon>
        <taxon>Panagrellus</taxon>
    </lineage>
</organism>
<dbReference type="InterPro" id="IPR009000">
    <property type="entry name" value="Transl_B-barrel_sf"/>
</dbReference>
<dbReference type="Proteomes" id="UP000492821">
    <property type="component" value="Unassembled WGS sequence"/>
</dbReference>
<dbReference type="GO" id="GO:1990904">
    <property type="term" value="C:ribonucleoprotein complex"/>
    <property type="evidence" value="ECO:0007669"/>
    <property type="project" value="UniProtKB-KW"/>
</dbReference>
<evidence type="ECO:0000256" key="3">
    <source>
        <dbReference type="ARBA" id="ARBA00023274"/>
    </source>
</evidence>
<dbReference type="GO" id="GO:0003735">
    <property type="term" value="F:structural constituent of ribosome"/>
    <property type="evidence" value="ECO:0007669"/>
    <property type="project" value="InterPro"/>
</dbReference>
<dbReference type="SUPFAM" id="SSF50447">
    <property type="entry name" value="Translation proteins"/>
    <property type="match status" value="1"/>
</dbReference>
<dbReference type="HAMAP" id="MF_00573">
    <property type="entry name" value="Ribosomal_eL33"/>
    <property type="match status" value="1"/>
</dbReference>
<evidence type="ECO:0000256" key="2">
    <source>
        <dbReference type="ARBA" id="ARBA00022980"/>
    </source>
</evidence>
<dbReference type="PANTHER" id="PTHR10902">
    <property type="entry name" value="60S RIBOSOMAL PROTEIN L35A"/>
    <property type="match status" value="1"/>
</dbReference>
<proteinExistence type="inferred from homology"/>
<evidence type="ECO:0000313" key="6">
    <source>
        <dbReference type="Proteomes" id="UP000492821"/>
    </source>
</evidence>
<sequence>MERQHGPKPSKKLYTRAVFTGFRRGLRNQHETTSLLKLDGVHNKNDAKFYIGKRAVYVFKGQKKVAFKGGDKTKVRAIWGRITNVHGNSGAVRAQFHHNLPAGAMGKQIRVLLYPSNI</sequence>
<dbReference type="InterPro" id="IPR038661">
    <property type="entry name" value="Ribosomal_eL33_sf"/>
</dbReference>
<accession>A0A7E4VCE0</accession>
<protein>
    <recommendedName>
        <fullName evidence="4">Large ribosomal subunit protein eL33</fullName>
    </recommendedName>
    <alternativeName>
        <fullName evidence="5">60S ribosomal protein L35a</fullName>
    </alternativeName>
</protein>
<evidence type="ECO:0000313" key="7">
    <source>
        <dbReference type="WBParaSite" id="Pan_g19270.t1"/>
    </source>
</evidence>
<comment type="similarity">
    <text evidence="1">Belongs to the eukaryotic ribosomal protein eL33 family.</text>
</comment>
<evidence type="ECO:0000256" key="1">
    <source>
        <dbReference type="ARBA" id="ARBA00009269"/>
    </source>
</evidence>
<dbReference type="WBParaSite" id="Pan_g19270.t1">
    <property type="protein sequence ID" value="Pan_g19270.t1"/>
    <property type="gene ID" value="Pan_g19270"/>
</dbReference>
<dbReference type="GO" id="GO:0005840">
    <property type="term" value="C:ribosome"/>
    <property type="evidence" value="ECO:0007669"/>
    <property type="project" value="UniProtKB-KW"/>
</dbReference>